<evidence type="ECO:0000313" key="2">
    <source>
        <dbReference type="EMBL" id="NHC12974.1"/>
    </source>
</evidence>
<organism evidence="2 3">
    <name type="scientific">Motilibacter deserti</name>
    <dbReference type="NCBI Taxonomy" id="2714956"/>
    <lineage>
        <taxon>Bacteria</taxon>
        <taxon>Bacillati</taxon>
        <taxon>Actinomycetota</taxon>
        <taxon>Actinomycetes</taxon>
        <taxon>Motilibacterales</taxon>
        <taxon>Motilibacteraceae</taxon>
        <taxon>Motilibacter</taxon>
    </lineage>
</organism>
<protein>
    <submittedName>
        <fullName evidence="2">DUF2630 family protein</fullName>
    </submittedName>
</protein>
<name>A0ABX0GTJ5_9ACTN</name>
<dbReference type="Proteomes" id="UP000800981">
    <property type="component" value="Unassembled WGS sequence"/>
</dbReference>
<feature type="region of interest" description="Disordered" evidence="1">
    <location>
        <begin position="74"/>
        <end position="97"/>
    </location>
</feature>
<comment type="caution">
    <text evidence="2">The sequence shown here is derived from an EMBL/GenBank/DDBJ whole genome shotgun (WGS) entry which is preliminary data.</text>
</comment>
<reference evidence="2 3" key="1">
    <citation type="submission" date="2020-03" db="EMBL/GenBank/DDBJ databases">
        <title>Two novel Motilibacter sp.</title>
        <authorList>
            <person name="Liu S."/>
        </authorList>
    </citation>
    <scope>NUCLEOTIDE SEQUENCE [LARGE SCALE GENOMIC DNA]</scope>
    <source>
        <strain evidence="2 3">E257</strain>
    </source>
</reference>
<accession>A0ABX0GTJ5</accession>
<evidence type="ECO:0000256" key="1">
    <source>
        <dbReference type="SAM" id="MobiDB-lite"/>
    </source>
</evidence>
<dbReference type="EMBL" id="JAANNP010000001">
    <property type="protein sequence ID" value="NHC12974.1"/>
    <property type="molecule type" value="Genomic_DNA"/>
</dbReference>
<dbReference type="Pfam" id="PF10944">
    <property type="entry name" value="DUF2630"/>
    <property type="match status" value="1"/>
</dbReference>
<sequence length="97" mass="10966">MPYGPDDRPAAGEEDLVDEQSILQQVHQLVEQEHTLRAQVEDGTISADDERARLQRLEEALDQCWDLLRQRRARRDAGQDADGAAVRPVGEVEGYLQ</sequence>
<dbReference type="InterPro" id="IPR020311">
    <property type="entry name" value="Uncharacterised_Rv0898c"/>
</dbReference>
<proteinExistence type="predicted"/>
<gene>
    <name evidence="2" type="ORF">G9H71_04180</name>
</gene>
<keyword evidence="3" id="KW-1185">Reference proteome</keyword>
<evidence type="ECO:0000313" key="3">
    <source>
        <dbReference type="Proteomes" id="UP000800981"/>
    </source>
</evidence>